<gene>
    <name evidence="1" type="ORF">HMPREF9465_00167</name>
</gene>
<accession>K1JWV7</accession>
<dbReference type="EMBL" id="ADMG01000007">
    <property type="protein sequence ID" value="EKB32152.1"/>
    <property type="molecule type" value="Genomic_DNA"/>
</dbReference>
<protein>
    <submittedName>
        <fullName evidence="1">Uncharacterized protein</fullName>
    </submittedName>
</protein>
<evidence type="ECO:0000313" key="1">
    <source>
        <dbReference type="EMBL" id="EKB32152.1"/>
    </source>
</evidence>
<organism evidence="1 2">
    <name type="scientific">Sutterella wadsworthensis 2_1_59BFAA</name>
    <dbReference type="NCBI Taxonomy" id="742823"/>
    <lineage>
        <taxon>Bacteria</taxon>
        <taxon>Pseudomonadati</taxon>
        <taxon>Pseudomonadota</taxon>
        <taxon>Betaproteobacteria</taxon>
        <taxon>Burkholderiales</taxon>
        <taxon>Sutterellaceae</taxon>
        <taxon>Sutterella</taxon>
    </lineage>
</organism>
<evidence type="ECO:0000313" key="2">
    <source>
        <dbReference type="Proteomes" id="UP000005835"/>
    </source>
</evidence>
<name>K1JWV7_9BURK</name>
<comment type="caution">
    <text evidence="1">The sequence shown here is derived from an EMBL/GenBank/DDBJ whole genome shotgun (WGS) entry which is preliminary data.</text>
</comment>
<keyword evidence="2" id="KW-1185">Reference proteome</keyword>
<dbReference type="Proteomes" id="UP000005835">
    <property type="component" value="Unassembled WGS sequence"/>
</dbReference>
<dbReference type="STRING" id="742823.HMPREF9465_00167"/>
<proteinExistence type="predicted"/>
<sequence>MGRVLRYRIQPIFGSLTRPLASSMCSGANCGIRKPSPMSFALNFGHPLCAGSLLDGSCRRWRDRDRAGPAGAVGTSPLEERRSRVVFFPEHQLVSELLVSEKLFTFGLALVLDLQRLVEDKPAATGVSTQGRTSGLVNVEFVLKGAGDLHTNIMAHFLQECVFFNQMPIGALYPPHEWRGFTARWIRRPLRSLLCRVRAPRPFVNINNVRVQ</sequence>
<reference evidence="1 2" key="1">
    <citation type="submission" date="2012-05" db="EMBL/GenBank/DDBJ databases">
        <title>The Genome Sequence of Sutterella wadsworthensis 2_1_59BFAA.</title>
        <authorList>
            <consortium name="The Broad Institute Genome Sequencing Platform"/>
            <person name="Earl A."/>
            <person name="Ward D."/>
            <person name="Feldgarden M."/>
            <person name="Gevers D."/>
            <person name="Daigneault M."/>
            <person name="Strauss J."/>
            <person name="Allen-Vercoe E."/>
            <person name="Walker B."/>
            <person name="Young S.K."/>
            <person name="Zeng Q."/>
            <person name="Gargeya S."/>
            <person name="Fitzgerald M."/>
            <person name="Haas B."/>
            <person name="Abouelleil A."/>
            <person name="Alvarado L."/>
            <person name="Arachchi H.M."/>
            <person name="Berlin A.M."/>
            <person name="Chapman S.B."/>
            <person name="Goldberg J."/>
            <person name="Griggs A."/>
            <person name="Gujja S."/>
            <person name="Hansen M."/>
            <person name="Howarth C."/>
            <person name="Imamovic A."/>
            <person name="Larimer J."/>
            <person name="McCowen C."/>
            <person name="Montmayeur A."/>
            <person name="Murphy C."/>
            <person name="Neiman D."/>
            <person name="Pearson M."/>
            <person name="Priest M."/>
            <person name="Roberts A."/>
            <person name="Saif S."/>
            <person name="Shea T."/>
            <person name="Sisk P."/>
            <person name="Sykes S."/>
            <person name="Wortman J."/>
            <person name="Nusbaum C."/>
            <person name="Birren B."/>
        </authorList>
    </citation>
    <scope>NUCLEOTIDE SEQUENCE [LARGE SCALE GENOMIC DNA]</scope>
    <source>
        <strain evidence="1 2">2_1_59BFAA</strain>
    </source>
</reference>
<dbReference type="AlphaFoldDB" id="K1JWV7"/>
<dbReference type="HOGENOM" id="CLU_1299206_0_0_4"/>